<dbReference type="Proteomes" id="UP000291020">
    <property type="component" value="Unassembled WGS sequence"/>
</dbReference>
<comment type="similarity">
    <text evidence="6">Belongs to the eIF-2B alpha/beta/delta subunits family. MtnA subfamily.</text>
</comment>
<dbReference type="InterPro" id="IPR000649">
    <property type="entry name" value="IF-2B-related"/>
</dbReference>
<gene>
    <name evidence="6" type="primary">MRI1</name>
</gene>
<sequence>MSLESLRYRRGSLRVLNQLLLPQRSCYEQIGGVRQGWEAIRAMQVRGAPAIAIVGCLSLAVELHGGAGMGQGKAGLETFIHDSLRYLVTARPTAVNMARAAEELGAFTSQEAQREEVTAESLRESVIQWAEAMLEKDLRDNRSIGEHGARHLLQASPQDKVTVLTHCNTGSLATAGYGTALGVIRSLHALGCLAHVYCTETRPYNQGARLTAYELVYEHIPATLIVDSMVSVAMKEKGVSAVVVGADRVVANGDTANKVGTYQLAIAAKHHGIPFYVAAPSTSCDLSLAEGAEIVIEERPSQELTDVNGVRIAAPGAAVGAHPRTVLWTSGLFWCKRRWQYWAKGASGGILGWVFVTLLSGSRCLCFSPAQGSAFGTRPSMSRRMSSSLGASSRSLVSSALKSSERPSPEQ</sequence>
<evidence type="ECO:0000256" key="3">
    <source>
        <dbReference type="ARBA" id="ARBA00023167"/>
    </source>
</evidence>
<evidence type="ECO:0000256" key="7">
    <source>
        <dbReference type="SAM" id="MobiDB-lite"/>
    </source>
</evidence>
<dbReference type="GO" id="GO:0046523">
    <property type="term" value="F:S-methyl-5-thioribose-1-phosphate isomerase activity"/>
    <property type="evidence" value="ECO:0007669"/>
    <property type="project" value="UniProtKB-UniRule"/>
</dbReference>
<dbReference type="NCBIfam" id="NF004326">
    <property type="entry name" value="PRK05720.1"/>
    <property type="match status" value="1"/>
</dbReference>
<dbReference type="HAMAP" id="MF_01678">
    <property type="entry name" value="Salvage_MtnA"/>
    <property type="match status" value="1"/>
</dbReference>
<comment type="catalytic activity">
    <reaction evidence="6">
        <text>5-(methylsulfanyl)-alpha-D-ribose 1-phosphate = 5-(methylsulfanyl)-D-ribulose 1-phosphate</text>
        <dbReference type="Rhea" id="RHEA:19989"/>
        <dbReference type="ChEBI" id="CHEBI:58533"/>
        <dbReference type="ChEBI" id="CHEBI:58548"/>
        <dbReference type="EC" id="5.3.1.23"/>
    </reaction>
</comment>
<keyword evidence="3 6" id="KW-0486">Methionine biosynthesis</keyword>
<feature type="region of interest" description="Disordered" evidence="7">
    <location>
        <begin position="374"/>
        <end position="411"/>
    </location>
</feature>
<dbReference type="FunFam" id="1.20.120.420:FF:000003">
    <property type="entry name" value="Methylthioribose-1-phosphate isomerase"/>
    <property type="match status" value="1"/>
</dbReference>
<keyword evidence="1 6" id="KW-0963">Cytoplasm</keyword>
<feature type="site" description="Transition state stabilizer" evidence="6">
    <location>
        <position position="167"/>
    </location>
</feature>
<evidence type="ECO:0000256" key="6">
    <source>
        <dbReference type="HAMAP-Rule" id="MF_03119"/>
    </source>
</evidence>
<dbReference type="GO" id="GO:0005634">
    <property type="term" value="C:nucleus"/>
    <property type="evidence" value="ECO:0007669"/>
    <property type="project" value="UniProtKB-SubCell"/>
</dbReference>
<dbReference type="PANTHER" id="PTHR43475">
    <property type="entry name" value="METHYLTHIORIBOSE-1-PHOSPHATE ISOMERASE"/>
    <property type="match status" value="1"/>
</dbReference>
<keyword evidence="4 6" id="KW-0413">Isomerase</keyword>
<dbReference type="FunFam" id="3.40.50.10470:FF:000003">
    <property type="entry name" value="Methylthioribose-1-phosphate isomerase"/>
    <property type="match status" value="1"/>
</dbReference>
<comment type="pathway">
    <text evidence="6">Amino-acid biosynthesis; L-methionine biosynthesis via salvage pathway; L-methionine from S-methyl-5-thio-alpha-D-ribose 1-phosphate: step 1/6.</text>
</comment>
<dbReference type="InterPro" id="IPR011559">
    <property type="entry name" value="Initiation_fac_2B_a/b/d"/>
</dbReference>
<accession>A0A452HFN3</accession>
<dbReference type="InterPro" id="IPR027363">
    <property type="entry name" value="M1Pi_N"/>
</dbReference>
<reference evidence="8" key="3">
    <citation type="submission" date="2025-09" db="UniProtKB">
        <authorList>
            <consortium name="Ensembl"/>
        </authorList>
    </citation>
    <scope>IDENTIFICATION</scope>
</reference>
<comment type="function">
    <text evidence="6">Catalyzes the interconversion of methylthioribose-1-phosphate (MTR-1-P) into methylthioribulose-1-phosphate (MTRu-1-P).</text>
</comment>
<keyword evidence="2 6" id="KW-0028">Amino-acid biosynthesis</keyword>
<comment type="subcellular location">
    <subcellularLocation>
        <location evidence="6">Cytoplasm</location>
    </subcellularLocation>
    <subcellularLocation>
        <location evidence="6">Nucleus</location>
    </subcellularLocation>
</comment>
<dbReference type="Ensembl" id="ENSGAGT00000015629.1">
    <property type="protein sequence ID" value="ENSGAGP00000013656.1"/>
    <property type="gene ID" value="ENSGAGG00000010411.1"/>
</dbReference>
<dbReference type="GO" id="GO:0019509">
    <property type="term" value="P:L-methionine salvage from methylthioadenosine"/>
    <property type="evidence" value="ECO:0007669"/>
    <property type="project" value="UniProtKB-UniRule"/>
</dbReference>
<dbReference type="Gene3D" id="3.40.50.10470">
    <property type="entry name" value="Translation initiation factor eif-2b, domain 2"/>
    <property type="match status" value="1"/>
</dbReference>
<proteinExistence type="inferred from homology"/>
<dbReference type="AlphaFoldDB" id="A0A452HFN3"/>
<dbReference type="PANTHER" id="PTHR43475:SF1">
    <property type="entry name" value="METHYLTHIORIBOSE-1-PHOSPHATE ISOMERASE"/>
    <property type="match status" value="1"/>
</dbReference>
<evidence type="ECO:0000256" key="5">
    <source>
        <dbReference type="ARBA" id="ARBA00023242"/>
    </source>
</evidence>
<name>A0A452HFN3_9SAUR</name>
<dbReference type="STRING" id="38772.ENSGAGP00000013656"/>
<dbReference type="Pfam" id="PF01008">
    <property type="entry name" value="IF-2B"/>
    <property type="match status" value="1"/>
</dbReference>
<evidence type="ECO:0000256" key="4">
    <source>
        <dbReference type="ARBA" id="ARBA00023235"/>
    </source>
</evidence>
<dbReference type="InterPro" id="IPR005251">
    <property type="entry name" value="IF-M1Pi"/>
</dbReference>
<evidence type="ECO:0000313" key="8">
    <source>
        <dbReference type="Ensembl" id="ENSGAGP00000013656.1"/>
    </source>
</evidence>
<reference evidence="9" key="1">
    <citation type="journal article" date="2017" name="PLoS ONE">
        <title>The Agassiz's desert tortoise genome provides a resource for the conservation of a threatened species.</title>
        <authorList>
            <person name="Tollis M."/>
            <person name="DeNardo D.F."/>
            <person name="Cornelius J.A."/>
            <person name="Dolby G.A."/>
            <person name="Edwards T."/>
            <person name="Henen B.T."/>
            <person name="Karl A.E."/>
            <person name="Murphy R.W."/>
            <person name="Kusumi K."/>
        </authorList>
    </citation>
    <scope>NUCLEOTIDE SEQUENCE [LARGE SCALE GENOMIC DNA]</scope>
</reference>
<dbReference type="EC" id="5.3.1.23" evidence="6"/>
<evidence type="ECO:0000313" key="9">
    <source>
        <dbReference type="Proteomes" id="UP000291020"/>
    </source>
</evidence>
<organism evidence="8 9">
    <name type="scientific">Gopherus agassizii</name>
    <name type="common">Agassiz's desert tortoise</name>
    <dbReference type="NCBI Taxonomy" id="38772"/>
    <lineage>
        <taxon>Eukaryota</taxon>
        <taxon>Metazoa</taxon>
        <taxon>Chordata</taxon>
        <taxon>Craniata</taxon>
        <taxon>Vertebrata</taxon>
        <taxon>Euteleostomi</taxon>
        <taxon>Archelosauria</taxon>
        <taxon>Testudinata</taxon>
        <taxon>Testudines</taxon>
        <taxon>Cryptodira</taxon>
        <taxon>Durocryptodira</taxon>
        <taxon>Testudinoidea</taxon>
        <taxon>Testudinidae</taxon>
        <taxon>Gopherus</taxon>
    </lineage>
</organism>
<feature type="active site" description="Proton donor" evidence="6">
    <location>
        <position position="247"/>
    </location>
</feature>
<dbReference type="InterPro" id="IPR037171">
    <property type="entry name" value="NagB/RpiA_transferase-like"/>
</dbReference>
<evidence type="ECO:0000256" key="1">
    <source>
        <dbReference type="ARBA" id="ARBA00022490"/>
    </source>
</evidence>
<protein>
    <recommendedName>
        <fullName evidence="6">Methylthioribose-1-phosphate isomerase</fullName>
        <shortName evidence="6">M1Pi</shortName>
        <shortName evidence="6">MTR-1-P isomerase</shortName>
        <ecNumber evidence="6">5.3.1.23</ecNumber>
    </recommendedName>
    <alternativeName>
        <fullName evidence="6">S-methyl-5-thioribose-1-phosphate isomerase</fullName>
    </alternativeName>
    <alternativeName>
        <fullName evidence="6">Translation initiation factor eIF-2B subunit alpha/beta/delta-like protein</fullName>
    </alternativeName>
</protein>
<dbReference type="SUPFAM" id="SSF100950">
    <property type="entry name" value="NagB/RpiA/CoA transferase-like"/>
    <property type="match status" value="1"/>
</dbReference>
<reference evidence="8" key="2">
    <citation type="submission" date="2025-08" db="UniProtKB">
        <authorList>
            <consortium name="Ensembl"/>
        </authorList>
    </citation>
    <scope>IDENTIFICATION</scope>
</reference>
<dbReference type="InterPro" id="IPR042529">
    <property type="entry name" value="IF_2B-like_C"/>
</dbReference>
<keyword evidence="9" id="KW-1185">Reference proteome</keyword>
<dbReference type="Gene3D" id="1.20.120.420">
    <property type="entry name" value="translation initiation factor eif-2b, domain 1"/>
    <property type="match status" value="1"/>
</dbReference>
<dbReference type="GO" id="GO:0005737">
    <property type="term" value="C:cytoplasm"/>
    <property type="evidence" value="ECO:0007669"/>
    <property type="project" value="UniProtKB-SubCell"/>
</dbReference>
<keyword evidence="5 6" id="KW-0539">Nucleus</keyword>
<feature type="compositionally biased region" description="Low complexity" evidence="7">
    <location>
        <begin position="380"/>
        <end position="402"/>
    </location>
</feature>
<dbReference type="NCBIfam" id="TIGR00524">
    <property type="entry name" value="eIF-2B_rel"/>
    <property type="match status" value="1"/>
</dbReference>
<evidence type="ECO:0000256" key="2">
    <source>
        <dbReference type="ARBA" id="ARBA00022605"/>
    </source>
</evidence>
<dbReference type="UniPathway" id="UPA00904">
    <property type="reaction ID" value="UER00874"/>
</dbReference>
<dbReference type="NCBIfam" id="TIGR00512">
    <property type="entry name" value="salvage_mtnA"/>
    <property type="match status" value="1"/>
</dbReference>